<dbReference type="PANTHER" id="PTHR30146:SF109">
    <property type="entry name" value="HTH-TYPE TRANSCRIPTIONAL REGULATOR GALS"/>
    <property type="match status" value="1"/>
</dbReference>
<dbReference type="Gene3D" id="3.40.50.2300">
    <property type="match status" value="2"/>
</dbReference>
<dbReference type="Gene3D" id="1.10.260.40">
    <property type="entry name" value="lambda repressor-like DNA-binding domains"/>
    <property type="match status" value="1"/>
</dbReference>
<name>A0ABT4QIH8_9BACL</name>
<evidence type="ECO:0000313" key="6">
    <source>
        <dbReference type="Proteomes" id="UP001527882"/>
    </source>
</evidence>
<dbReference type="InterPro" id="IPR046335">
    <property type="entry name" value="LacI/GalR-like_sensor"/>
</dbReference>
<dbReference type="SMART" id="SM00354">
    <property type="entry name" value="HTH_LACI"/>
    <property type="match status" value="1"/>
</dbReference>
<accession>A0ABT4QIH8</accession>
<dbReference type="CDD" id="cd01392">
    <property type="entry name" value="HTH_LacI"/>
    <property type="match status" value="1"/>
</dbReference>
<dbReference type="SUPFAM" id="SSF53822">
    <property type="entry name" value="Periplasmic binding protein-like I"/>
    <property type="match status" value="1"/>
</dbReference>
<protein>
    <submittedName>
        <fullName evidence="5">LacI family DNA-binding transcriptional regulator</fullName>
    </submittedName>
</protein>
<dbReference type="RefSeq" id="WP_269885213.1">
    <property type="nucleotide sequence ID" value="NZ_JAQAGZ010000026.1"/>
</dbReference>
<dbReference type="EMBL" id="JAQAGZ010000026">
    <property type="protein sequence ID" value="MCZ8516677.1"/>
    <property type="molecule type" value="Genomic_DNA"/>
</dbReference>
<evidence type="ECO:0000313" key="5">
    <source>
        <dbReference type="EMBL" id="MCZ8516677.1"/>
    </source>
</evidence>
<keyword evidence="2 5" id="KW-0238">DNA-binding</keyword>
<organism evidence="5 6">
    <name type="scientific">Paenibacillus gyeongsangnamensis</name>
    <dbReference type="NCBI Taxonomy" id="3388067"/>
    <lineage>
        <taxon>Bacteria</taxon>
        <taxon>Bacillati</taxon>
        <taxon>Bacillota</taxon>
        <taxon>Bacilli</taxon>
        <taxon>Bacillales</taxon>
        <taxon>Paenibacillaceae</taxon>
        <taxon>Paenibacillus</taxon>
    </lineage>
</organism>
<dbReference type="PANTHER" id="PTHR30146">
    <property type="entry name" value="LACI-RELATED TRANSCRIPTIONAL REPRESSOR"/>
    <property type="match status" value="1"/>
</dbReference>
<keyword evidence="1" id="KW-0805">Transcription regulation</keyword>
<keyword evidence="6" id="KW-1185">Reference proteome</keyword>
<evidence type="ECO:0000259" key="4">
    <source>
        <dbReference type="PROSITE" id="PS50932"/>
    </source>
</evidence>
<dbReference type="SUPFAM" id="SSF47413">
    <property type="entry name" value="lambda repressor-like DNA-binding domains"/>
    <property type="match status" value="1"/>
</dbReference>
<dbReference type="Proteomes" id="UP001527882">
    <property type="component" value="Unassembled WGS sequence"/>
</dbReference>
<keyword evidence="3" id="KW-0804">Transcription</keyword>
<gene>
    <name evidence="5" type="ORF">O9H85_30705</name>
</gene>
<dbReference type="InterPro" id="IPR028082">
    <property type="entry name" value="Peripla_BP_I"/>
</dbReference>
<evidence type="ECO:0000256" key="3">
    <source>
        <dbReference type="ARBA" id="ARBA00023163"/>
    </source>
</evidence>
<dbReference type="Pfam" id="PF13377">
    <property type="entry name" value="Peripla_BP_3"/>
    <property type="match status" value="1"/>
</dbReference>
<evidence type="ECO:0000256" key="2">
    <source>
        <dbReference type="ARBA" id="ARBA00023125"/>
    </source>
</evidence>
<sequence length="343" mass="38309">MATIDDVAKSAGVSKSTVSNVFSQKRPISKEISERVLEAARELNYKPNYWARSLANKETRIIGLNMEGDKVKFGQFRMTLLNGVLKECYNQGYRLLVNTLPKHFTNRLENWSSDPVDGEILLDPMVRDPRIEERVAGGIPIVVIGRPPESHESTVSYVSSDNVGAGRLVTEYLIGLGHRNILFLNAPEYRTVSHERFDGYRKALEMAELPVESSLVVYRDKVFGSSEEYGYIMAKRLLSENPSITAIITDTDKVACGVYQAAEELKLVIPRDLSVFAFSLETSYGTQLQPPVSSMRLNGELLGSEAAKMLLNLCASKTPIIKRVIIPWELIHRESCGPVKVVQ</sequence>
<reference evidence="5 6" key="1">
    <citation type="submission" date="2022-12" db="EMBL/GenBank/DDBJ databases">
        <title>Draft genome sequence of Paenibacillus sp. dW9.</title>
        <authorList>
            <person name="Choi E.-W."/>
            <person name="Kim D.-U."/>
        </authorList>
    </citation>
    <scope>NUCLEOTIDE SEQUENCE [LARGE SCALE GENOMIC DNA]</scope>
    <source>
        <strain evidence="6">dW9</strain>
    </source>
</reference>
<dbReference type="InterPro" id="IPR000843">
    <property type="entry name" value="HTH_LacI"/>
</dbReference>
<dbReference type="PROSITE" id="PS50932">
    <property type="entry name" value="HTH_LACI_2"/>
    <property type="match status" value="1"/>
</dbReference>
<dbReference type="GO" id="GO:0003677">
    <property type="term" value="F:DNA binding"/>
    <property type="evidence" value="ECO:0007669"/>
    <property type="project" value="UniProtKB-KW"/>
</dbReference>
<evidence type="ECO:0000256" key="1">
    <source>
        <dbReference type="ARBA" id="ARBA00023015"/>
    </source>
</evidence>
<proteinExistence type="predicted"/>
<feature type="domain" description="HTH lacI-type" evidence="4">
    <location>
        <begin position="2"/>
        <end position="56"/>
    </location>
</feature>
<dbReference type="InterPro" id="IPR010982">
    <property type="entry name" value="Lambda_DNA-bd_dom_sf"/>
</dbReference>
<dbReference type="Pfam" id="PF00356">
    <property type="entry name" value="LacI"/>
    <property type="match status" value="1"/>
</dbReference>
<comment type="caution">
    <text evidence="5">The sequence shown here is derived from an EMBL/GenBank/DDBJ whole genome shotgun (WGS) entry which is preliminary data.</text>
</comment>